<accession>A0ABU2ZN80</accession>
<dbReference type="Pfam" id="PF02561">
    <property type="entry name" value="FliS"/>
    <property type="match status" value="1"/>
</dbReference>
<keyword evidence="3 6" id="KW-0963">Cytoplasm</keyword>
<dbReference type="CDD" id="cd16098">
    <property type="entry name" value="FliS"/>
    <property type="match status" value="1"/>
</dbReference>
<keyword evidence="7" id="KW-0966">Cell projection</keyword>
<evidence type="ECO:0000313" key="8">
    <source>
        <dbReference type="Proteomes" id="UP001253545"/>
    </source>
</evidence>
<dbReference type="NCBIfam" id="TIGR00208">
    <property type="entry name" value="fliS"/>
    <property type="match status" value="1"/>
</dbReference>
<comment type="caution">
    <text evidence="7">The sequence shown here is derived from an EMBL/GenBank/DDBJ whole genome shotgun (WGS) entry which is preliminary data.</text>
</comment>
<dbReference type="PANTHER" id="PTHR34773">
    <property type="entry name" value="FLAGELLAR SECRETION CHAPERONE FLIS"/>
    <property type="match status" value="1"/>
</dbReference>
<proteinExistence type="inferred from homology"/>
<evidence type="ECO:0000256" key="1">
    <source>
        <dbReference type="ARBA" id="ARBA00004514"/>
    </source>
</evidence>
<dbReference type="Gene3D" id="1.20.120.340">
    <property type="entry name" value="Flagellar protein FliS"/>
    <property type="match status" value="1"/>
</dbReference>
<gene>
    <name evidence="7" type="primary">fliS</name>
    <name evidence="7" type="ORF">RM552_02935</name>
</gene>
<evidence type="ECO:0000256" key="6">
    <source>
        <dbReference type="PIRNR" id="PIRNR039090"/>
    </source>
</evidence>
<dbReference type="Proteomes" id="UP001253545">
    <property type="component" value="Unassembled WGS sequence"/>
</dbReference>
<evidence type="ECO:0000313" key="7">
    <source>
        <dbReference type="EMBL" id="MDT0593799.1"/>
    </source>
</evidence>
<protein>
    <recommendedName>
        <fullName evidence="6">Flagellar secretion chaperone FliS</fullName>
    </recommendedName>
</protein>
<sequence>MSVKAINAYQKGSLKQDVASADPHRLTLMLMQGALDRLAYAKGCITRDDLKGRAENLSKATAIFINLRDTLNVDVGGEFAENIFSLYNYIIDKLTEIDTENGITIIDEVSSLYLPIKDAWAAISEEDKQIAYSAAQGENV</sequence>
<reference evidence="7 8" key="1">
    <citation type="submission" date="2023-09" db="EMBL/GenBank/DDBJ databases">
        <authorList>
            <person name="Rey-Velasco X."/>
        </authorList>
    </citation>
    <scope>NUCLEOTIDE SEQUENCE [LARGE SCALE GENOMIC DNA]</scope>
    <source>
        <strain evidence="7 8">P117</strain>
    </source>
</reference>
<comment type="subcellular location">
    <subcellularLocation>
        <location evidence="1 6">Cytoplasm</location>
        <location evidence="1 6">Cytosol</location>
    </subcellularLocation>
</comment>
<dbReference type="PIRSF" id="PIRSF039090">
    <property type="entry name" value="Flis"/>
    <property type="match status" value="1"/>
</dbReference>
<dbReference type="InterPro" id="IPR036584">
    <property type="entry name" value="FliS_sf"/>
</dbReference>
<comment type="similarity">
    <text evidence="2 6">Belongs to the FliS family.</text>
</comment>
<keyword evidence="5" id="KW-0143">Chaperone</keyword>
<keyword evidence="4 6" id="KW-1005">Bacterial flagellum biogenesis</keyword>
<dbReference type="EMBL" id="JAVRHX010000001">
    <property type="protein sequence ID" value="MDT0593799.1"/>
    <property type="molecule type" value="Genomic_DNA"/>
</dbReference>
<keyword evidence="8" id="KW-1185">Reference proteome</keyword>
<dbReference type="RefSeq" id="WP_311367296.1">
    <property type="nucleotide sequence ID" value="NZ_JAVRHX010000001.1"/>
</dbReference>
<evidence type="ECO:0000256" key="2">
    <source>
        <dbReference type="ARBA" id="ARBA00008787"/>
    </source>
</evidence>
<dbReference type="SUPFAM" id="SSF101116">
    <property type="entry name" value="Flagellar export chaperone FliS"/>
    <property type="match status" value="1"/>
</dbReference>
<keyword evidence="7" id="KW-0282">Flagellum</keyword>
<evidence type="ECO:0000256" key="5">
    <source>
        <dbReference type="ARBA" id="ARBA00023186"/>
    </source>
</evidence>
<dbReference type="PANTHER" id="PTHR34773:SF1">
    <property type="entry name" value="FLAGELLAR SECRETION CHAPERONE FLIS"/>
    <property type="match status" value="1"/>
</dbReference>
<dbReference type="InterPro" id="IPR003713">
    <property type="entry name" value="FliS"/>
</dbReference>
<evidence type="ECO:0000256" key="3">
    <source>
        <dbReference type="ARBA" id="ARBA00022490"/>
    </source>
</evidence>
<keyword evidence="7" id="KW-0969">Cilium</keyword>
<name>A0ABU2ZN80_9ALTE</name>
<organism evidence="7 8">
    <name type="scientific">Glaciecola petra</name>
    <dbReference type="NCBI Taxonomy" id="3075602"/>
    <lineage>
        <taxon>Bacteria</taxon>
        <taxon>Pseudomonadati</taxon>
        <taxon>Pseudomonadota</taxon>
        <taxon>Gammaproteobacteria</taxon>
        <taxon>Alteromonadales</taxon>
        <taxon>Alteromonadaceae</taxon>
        <taxon>Glaciecola</taxon>
    </lineage>
</organism>
<evidence type="ECO:0000256" key="4">
    <source>
        <dbReference type="ARBA" id="ARBA00022795"/>
    </source>
</evidence>